<keyword evidence="1" id="KW-0732">Signal</keyword>
<feature type="signal peptide" evidence="1">
    <location>
        <begin position="1"/>
        <end position="18"/>
    </location>
</feature>
<dbReference type="AlphaFoldDB" id="A0A9W4U286"/>
<proteinExistence type="predicted"/>
<evidence type="ECO:0000313" key="2">
    <source>
        <dbReference type="EMBL" id="CAI6243476.1"/>
    </source>
</evidence>
<comment type="caution">
    <text evidence="2">The sequence shown here is derived from an EMBL/GenBank/DDBJ whole genome shotgun (WGS) entry which is preliminary data.</text>
</comment>
<organism evidence="2 3">
    <name type="scientific">Periconia digitata</name>
    <dbReference type="NCBI Taxonomy" id="1303443"/>
    <lineage>
        <taxon>Eukaryota</taxon>
        <taxon>Fungi</taxon>
        <taxon>Dikarya</taxon>
        <taxon>Ascomycota</taxon>
        <taxon>Pezizomycotina</taxon>
        <taxon>Dothideomycetes</taxon>
        <taxon>Pleosporomycetidae</taxon>
        <taxon>Pleosporales</taxon>
        <taxon>Massarineae</taxon>
        <taxon>Periconiaceae</taxon>
        <taxon>Periconia</taxon>
    </lineage>
</organism>
<accession>A0A9W4U286</accession>
<evidence type="ECO:0000313" key="3">
    <source>
        <dbReference type="Proteomes" id="UP001152607"/>
    </source>
</evidence>
<protein>
    <submittedName>
        <fullName evidence="2">Uncharacterized protein</fullName>
    </submittedName>
</protein>
<feature type="chain" id="PRO_5040835460" evidence="1">
    <location>
        <begin position="19"/>
        <end position="119"/>
    </location>
</feature>
<gene>
    <name evidence="2" type="ORF">PDIGIT_LOCUS677</name>
</gene>
<evidence type="ECO:0000256" key="1">
    <source>
        <dbReference type="SAM" id="SignalP"/>
    </source>
</evidence>
<dbReference type="Proteomes" id="UP001152607">
    <property type="component" value="Unassembled WGS sequence"/>
</dbReference>
<keyword evidence="3" id="KW-1185">Reference proteome</keyword>
<dbReference type="EMBL" id="CAOQHR010000001">
    <property type="protein sequence ID" value="CAI6243476.1"/>
    <property type="molecule type" value="Genomic_DNA"/>
</dbReference>
<reference evidence="2" key="1">
    <citation type="submission" date="2023-01" db="EMBL/GenBank/DDBJ databases">
        <authorList>
            <person name="Van Ghelder C."/>
            <person name="Rancurel C."/>
        </authorList>
    </citation>
    <scope>NUCLEOTIDE SEQUENCE</scope>
    <source>
        <strain evidence="2">CNCM I-4278</strain>
    </source>
</reference>
<sequence>MTLFTQWVIYVFMAVAYSLPRTARDANPADPKQCGWIAPSFSPSQDPNNLKVNKCRSVLLPGTEDDVKYTINPDCHCTFFNTKICDPDTEVVDAAPNSTGAFHYMENNIGYISYKCQKL</sequence>
<name>A0A9W4U286_9PLEO</name>